<dbReference type="NCBIfam" id="TIGR00077">
    <property type="entry name" value="lspA"/>
    <property type="match status" value="1"/>
</dbReference>
<sequence>MSKGSLSKVWFHPTRGASNWLWLSFFVVLMDQVTKALVVGAVKGKASFALLPILEIVYLENRGAAFSMLHDAGGWQRWFFIALALVVSVVLMIWLRRLRTPEQTILAVGLSLVLGGALGNVIDRVWHGYVVDFIYFHWRTWDFPAFNIADTAISIGAACLLIDAFRESSREKAKAATDAAQAEKK</sequence>
<reference evidence="12 13" key="1">
    <citation type="submission" date="2020-08" db="EMBL/GenBank/DDBJ databases">
        <title>Genomic Encyclopedia of Type Strains, Phase IV (KMG-IV): sequencing the most valuable type-strain genomes for metagenomic binning, comparative biology and taxonomic classification.</title>
        <authorList>
            <person name="Goeker M."/>
        </authorList>
    </citation>
    <scope>NUCLEOTIDE SEQUENCE [LARGE SCALE GENOMIC DNA]</scope>
    <source>
        <strain evidence="12 13">DSM 26723</strain>
    </source>
</reference>
<comment type="catalytic activity">
    <reaction evidence="9 10">
        <text>Release of signal peptides from bacterial membrane prolipoproteins. Hydrolyzes -Xaa-Yaa-Zaa-|-(S,diacylglyceryl)Cys-, in which Xaa is hydrophobic (preferably Leu), and Yaa (Ala or Ser) and Zaa (Gly or Ala) have small, neutral side chains.</text>
        <dbReference type="EC" id="3.4.23.36"/>
    </reaction>
</comment>
<keyword evidence="4 9" id="KW-0812">Transmembrane</keyword>
<evidence type="ECO:0000256" key="6">
    <source>
        <dbReference type="ARBA" id="ARBA00022801"/>
    </source>
</evidence>
<feature type="transmembrane region" description="Helical" evidence="9">
    <location>
        <begin position="20"/>
        <end position="42"/>
    </location>
</feature>
<dbReference type="EMBL" id="JACHHZ010000001">
    <property type="protein sequence ID" value="MBB6091347.1"/>
    <property type="molecule type" value="Genomic_DNA"/>
</dbReference>
<feature type="transmembrane region" description="Helical" evidence="9">
    <location>
        <begin position="146"/>
        <end position="165"/>
    </location>
</feature>
<comment type="pathway">
    <text evidence="9">Protein modification; lipoprotein biosynthesis (signal peptide cleavage).</text>
</comment>
<keyword evidence="8 9" id="KW-0472">Membrane</keyword>
<evidence type="ECO:0000256" key="8">
    <source>
        <dbReference type="ARBA" id="ARBA00023136"/>
    </source>
</evidence>
<evidence type="ECO:0000256" key="1">
    <source>
        <dbReference type="ARBA" id="ARBA00006139"/>
    </source>
</evidence>
<comment type="function">
    <text evidence="9 10">This protein specifically catalyzes the removal of signal peptides from prolipoproteins.</text>
</comment>
<evidence type="ECO:0000256" key="7">
    <source>
        <dbReference type="ARBA" id="ARBA00022989"/>
    </source>
</evidence>
<dbReference type="AlphaFoldDB" id="A0A841HEQ3"/>
<dbReference type="PRINTS" id="PR00781">
    <property type="entry name" value="LIPOSIGPTASE"/>
</dbReference>
<dbReference type="UniPathway" id="UPA00665"/>
<dbReference type="EC" id="3.4.23.36" evidence="9"/>
<dbReference type="PANTHER" id="PTHR33695">
    <property type="entry name" value="LIPOPROTEIN SIGNAL PEPTIDASE"/>
    <property type="match status" value="1"/>
</dbReference>
<keyword evidence="3 9" id="KW-0645">Protease</keyword>
<evidence type="ECO:0000313" key="12">
    <source>
        <dbReference type="EMBL" id="MBB6091347.1"/>
    </source>
</evidence>
<dbReference type="RefSeq" id="WP_184329151.1">
    <property type="nucleotide sequence ID" value="NZ_JACHHZ010000001.1"/>
</dbReference>
<keyword evidence="2 9" id="KW-1003">Cell membrane</keyword>
<evidence type="ECO:0000256" key="4">
    <source>
        <dbReference type="ARBA" id="ARBA00022692"/>
    </source>
</evidence>
<comment type="similarity">
    <text evidence="1 9 11">Belongs to the peptidase A8 family.</text>
</comment>
<dbReference type="PANTHER" id="PTHR33695:SF1">
    <property type="entry name" value="LIPOPROTEIN SIGNAL PEPTIDASE"/>
    <property type="match status" value="1"/>
</dbReference>
<keyword evidence="7 9" id="KW-1133">Transmembrane helix</keyword>
<gene>
    <name evidence="9" type="primary">lspA</name>
    <name evidence="12" type="ORF">HNQ60_000193</name>
</gene>
<dbReference type="HAMAP" id="MF_00161">
    <property type="entry name" value="LspA"/>
    <property type="match status" value="1"/>
</dbReference>
<dbReference type="PROSITE" id="PS00855">
    <property type="entry name" value="SPASE_II"/>
    <property type="match status" value="1"/>
</dbReference>
<evidence type="ECO:0000256" key="2">
    <source>
        <dbReference type="ARBA" id="ARBA00022475"/>
    </source>
</evidence>
<evidence type="ECO:0000256" key="5">
    <source>
        <dbReference type="ARBA" id="ARBA00022750"/>
    </source>
</evidence>
<evidence type="ECO:0000256" key="3">
    <source>
        <dbReference type="ARBA" id="ARBA00022670"/>
    </source>
</evidence>
<evidence type="ECO:0000256" key="9">
    <source>
        <dbReference type="HAMAP-Rule" id="MF_00161"/>
    </source>
</evidence>
<dbReference type="GO" id="GO:0004190">
    <property type="term" value="F:aspartic-type endopeptidase activity"/>
    <property type="evidence" value="ECO:0007669"/>
    <property type="project" value="UniProtKB-UniRule"/>
</dbReference>
<name>A0A841HEQ3_9GAMM</name>
<comment type="subcellular location">
    <subcellularLocation>
        <location evidence="9">Cell membrane</location>
        <topology evidence="9">Multi-pass membrane protein</topology>
    </subcellularLocation>
</comment>
<feature type="active site" evidence="9">
    <location>
        <position position="132"/>
    </location>
</feature>
<evidence type="ECO:0000256" key="10">
    <source>
        <dbReference type="RuleBase" id="RU000594"/>
    </source>
</evidence>
<organism evidence="12 13">
    <name type="scientific">Povalibacter uvarum</name>
    <dbReference type="NCBI Taxonomy" id="732238"/>
    <lineage>
        <taxon>Bacteria</taxon>
        <taxon>Pseudomonadati</taxon>
        <taxon>Pseudomonadota</taxon>
        <taxon>Gammaproteobacteria</taxon>
        <taxon>Steroidobacterales</taxon>
        <taxon>Steroidobacteraceae</taxon>
        <taxon>Povalibacter</taxon>
    </lineage>
</organism>
<feature type="active site" evidence="9">
    <location>
        <position position="150"/>
    </location>
</feature>
<evidence type="ECO:0000256" key="11">
    <source>
        <dbReference type="RuleBase" id="RU004181"/>
    </source>
</evidence>
<dbReference type="Pfam" id="PF01252">
    <property type="entry name" value="Peptidase_A8"/>
    <property type="match status" value="1"/>
</dbReference>
<proteinExistence type="inferred from homology"/>
<feature type="transmembrane region" description="Helical" evidence="9">
    <location>
        <begin position="75"/>
        <end position="94"/>
    </location>
</feature>
<keyword evidence="13" id="KW-1185">Reference proteome</keyword>
<dbReference type="Proteomes" id="UP000588068">
    <property type="component" value="Unassembled WGS sequence"/>
</dbReference>
<keyword evidence="6 9" id="KW-0378">Hydrolase</keyword>
<protein>
    <recommendedName>
        <fullName evidence="9">Lipoprotein signal peptidase</fullName>
        <ecNumber evidence="9">3.4.23.36</ecNumber>
    </recommendedName>
    <alternativeName>
        <fullName evidence="9">Prolipoprotein signal peptidase</fullName>
    </alternativeName>
    <alternativeName>
        <fullName evidence="9">Signal peptidase II</fullName>
        <shortName evidence="9">SPase II</shortName>
    </alternativeName>
</protein>
<dbReference type="GO" id="GO:0006508">
    <property type="term" value="P:proteolysis"/>
    <property type="evidence" value="ECO:0007669"/>
    <property type="project" value="UniProtKB-KW"/>
</dbReference>
<dbReference type="GO" id="GO:0005886">
    <property type="term" value="C:plasma membrane"/>
    <property type="evidence" value="ECO:0007669"/>
    <property type="project" value="UniProtKB-SubCell"/>
</dbReference>
<comment type="caution">
    <text evidence="12">The sequence shown here is derived from an EMBL/GenBank/DDBJ whole genome shotgun (WGS) entry which is preliminary data.</text>
</comment>
<evidence type="ECO:0000313" key="13">
    <source>
        <dbReference type="Proteomes" id="UP000588068"/>
    </source>
</evidence>
<dbReference type="InterPro" id="IPR001872">
    <property type="entry name" value="Peptidase_A8"/>
</dbReference>
<feature type="transmembrane region" description="Helical" evidence="9">
    <location>
        <begin position="106"/>
        <end position="126"/>
    </location>
</feature>
<keyword evidence="5 9" id="KW-0064">Aspartyl protease</keyword>
<accession>A0A841HEQ3</accession>